<comment type="caution">
    <text evidence="3">The sequence shown here is derived from an EMBL/GenBank/DDBJ whole genome shotgun (WGS) entry which is preliminary data.</text>
</comment>
<reference evidence="3" key="1">
    <citation type="submission" date="2020-09" db="EMBL/GenBank/DDBJ databases">
        <authorList>
            <person name="Kim M.K."/>
        </authorList>
    </citation>
    <scope>NUCLEOTIDE SEQUENCE</scope>
    <source>
        <strain evidence="3">BT664</strain>
    </source>
</reference>
<organism evidence="3 4">
    <name type="scientific">Hymenobacter montanus</name>
    <dbReference type="NCBI Taxonomy" id="2771359"/>
    <lineage>
        <taxon>Bacteria</taxon>
        <taxon>Pseudomonadati</taxon>
        <taxon>Bacteroidota</taxon>
        <taxon>Cytophagia</taxon>
        <taxon>Cytophagales</taxon>
        <taxon>Hymenobacteraceae</taxon>
        <taxon>Hymenobacter</taxon>
    </lineage>
</organism>
<dbReference type="RefSeq" id="WP_191003924.1">
    <property type="nucleotide sequence ID" value="NZ_JACXAD010000003.1"/>
</dbReference>
<keyword evidence="2" id="KW-0472">Membrane</keyword>
<sequence>MWSDNDIDNAFRRLDPPEPHPAPFPLDGWLRLEAQLDKQLIEHAVRRKLWQFFAAEVAALALAVVAWLLLSSRPALTPADTAAAKPRESLAQHITASFAEAASEIGTTKNTAPAPAPRAAATRLRASTPATPLPTGRPASRGQTLRVAPSAGRYKAGRANRQAAAAQVSGVVATPSRGEPPTALDSTLGTDPAPRTVGQSRAHPFQKAAEAALIKPTAYEPVARLLADARRETGANGRSVRHRPEPGGAATAADAAPLALVPATVGGPMDNPDALAAALPLAYRPVALALTALPAPMASLPTVAVAEVSNPPVAPALARTPRFYVGVVAGPDLTTVKFAELMSPLPNLGVTVDYRFTNRLRLTTGLLRATKHYAAKRDDYDWGAYRARAYQKDFDEVYGTCTVLDVPLNLRYDALIQPQYRIFGSVGLSSFFMQREQYSYSYKVNNQDVLWERSVVNENRHLLGIVNVSFGYERSLNSHWSIQAEPYVKVPLGGVGLGKVQLVSGGVFFGAKYGL</sequence>
<dbReference type="EMBL" id="JACXAD010000003">
    <property type="protein sequence ID" value="MBD2767102.1"/>
    <property type="molecule type" value="Genomic_DNA"/>
</dbReference>
<evidence type="ECO:0000313" key="3">
    <source>
        <dbReference type="EMBL" id="MBD2767102.1"/>
    </source>
</evidence>
<dbReference type="SUPFAM" id="SSF69917">
    <property type="entry name" value="OMPT-like"/>
    <property type="match status" value="1"/>
</dbReference>
<feature type="region of interest" description="Disordered" evidence="1">
    <location>
        <begin position="127"/>
        <end position="146"/>
    </location>
</feature>
<gene>
    <name evidence="3" type="ORF">IC235_04230</name>
</gene>
<evidence type="ECO:0000313" key="4">
    <source>
        <dbReference type="Proteomes" id="UP000612233"/>
    </source>
</evidence>
<dbReference type="Proteomes" id="UP000612233">
    <property type="component" value="Unassembled WGS sequence"/>
</dbReference>
<feature type="region of interest" description="Disordered" evidence="1">
    <location>
        <begin position="168"/>
        <end position="204"/>
    </location>
</feature>
<dbReference type="GO" id="GO:0004190">
    <property type="term" value="F:aspartic-type endopeptidase activity"/>
    <property type="evidence" value="ECO:0007669"/>
    <property type="project" value="InterPro"/>
</dbReference>
<dbReference type="AlphaFoldDB" id="A0A927BBL4"/>
<protein>
    <submittedName>
        <fullName evidence="3">Outer membrane beta-barrel protein</fullName>
    </submittedName>
</protein>
<accession>A0A927BBL4</accession>
<feature type="transmembrane region" description="Helical" evidence="2">
    <location>
        <begin position="49"/>
        <end position="70"/>
    </location>
</feature>
<evidence type="ECO:0000256" key="2">
    <source>
        <dbReference type="SAM" id="Phobius"/>
    </source>
</evidence>
<dbReference type="InterPro" id="IPR020080">
    <property type="entry name" value="OM_adhesin/peptidase_omptin"/>
</dbReference>
<evidence type="ECO:0000256" key="1">
    <source>
        <dbReference type="SAM" id="MobiDB-lite"/>
    </source>
</evidence>
<proteinExistence type="predicted"/>
<keyword evidence="2" id="KW-1133">Transmembrane helix</keyword>
<name>A0A927BBL4_9BACT</name>
<keyword evidence="2" id="KW-0812">Transmembrane</keyword>
<feature type="region of interest" description="Disordered" evidence="1">
    <location>
        <begin position="231"/>
        <end position="253"/>
    </location>
</feature>
<keyword evidence="4" id="KW-1185">Reference proteome</keyword>